<name>A0A1H5HQ11_9ACTN</name>
<dbReference type="GeneID" id="95516957"/>
<protein>
    <submittedName>
        <fullName evidence="1">Uncharacterized protein</fullName>
    </submittedName>
</protein>
<reference evidence="1 2" key="1">
    <citation type="submission" date="2016-10" db="EMBL/GenBank/DDBJ databases">
        <authorList>
            <person name="de Groot N.N."/>
        </authorList>
    </citation>
    <scope>NUCLEOTIDE SEQUENCE [LARGE SCALE GENOMIC DNA]</scope>
    <source>
        <strain evidence="1 2">DSM 40306</strain>
    </source>
</reference>
<proteinExistence type="predicted"/>
<dbReference type="STRING" id="67331.SAMN04490357_7579"/>
<accession>A0A1H5HQ11</accession>
<dbReference type="EMBL" id="FNTD01000004">
    <property type="protein sequence ID" value="SEE29874.1"/>
    <property type="molecule type" value="Genomic_DNA"/>
</dbReference>
<gene>
    <name evidence="1" type="ORF">SAMN04490357_7579</name>
</gene>
<dbReference type="AlphaFoldDB" id="A0A1H5HQ11"/>
<sequence length="32" mass="3741">MRSRPCTEDHELFRDTVRELVDAFLIGGRHPS</sequence>
<organism evidence="1 2">
    <name type="scientific">Streptomyces misionensis</name>
    <dbReference type="NCBI Taxonomy" id="67331"/>
    <lineage>
        <taxon>Bacteria</taxon>
        <taxon>Bacillati</taxon>
        <taxon>Actinomycetota</taxon>
        <taxon>Actinomycetes</taxon>
        <taxon>Kitasatosporales</taxon>
        <taxon>Streptomycetaceae</taxon>
        <taxon>Streptomyces</taxon>
    </lineage>
</organism>
<evidence type="ECO:0000313" key="2">
    <source>
        <dbReference type="Proteomes" id="UP000182375"/>
    </source>
</evidence>
<dbReference type="RefSeq" id="WP_244175003.1">
    <property type="nucleotide sequence ID" value="NZ_FNTD01000004.1"/>
</dbReference>
<dbReference type="Proteomes" id="UP000182375">
    <property type="component" value="Unassembled WGS sequence"/>
</dbReference>
<evidence type="ECO:0000313" key="1">
    <source>
        <dbReference type="EMBL" id="SEE29874.1"/>
    </source>
</evidence>